<dbReference type="InterPro" id="IPR027417">
    <property type="entry name" value="P-loop_NTPase"/>
</dbReference>
<evidence type="ECO:0000259" key="2">
    <source>
        <dbReference type="Pfam" id="PF24883"/>
    </source>
</evidence>
<comment type="caution">
    <text evidence="3">The sequence shown here is derived from an EMBL/GenBank/DDBJ whole genome shotgun (WGS) entry which is preliminary data.</text>
</comment>
<sequence>MDPITAISLASNLCDSVIKLRNGIEVVSFSEVAKSQLQQLLQVPEREINVLAQQRILKSIAHQGMKSMNERYDMICEAHAKTFEWARRLARALFVKWLSSGEGVFHIAAKLGAGKSTMMKFMCSNEHVRALLETWARSCNRKLVFAKHFFYQTGASHQKSLAGMCRTLIHEVLESCPGLMPLVLPTYWAQVRSSPWQVGKKIHISDRAVLQAFNCIVEISRTSNEFRFCFFIDGLDELEDTIEFSHRDLVNLLNEWHRRSSGHIKISVSSREHNVFMNGFSSSQRICLHALTRRDLESFIHDKLMAIRDPIERNWIVGLILEKAHGVFFWVALAVHNTRRYLDDDRHPSIRDQRPFHLHS</sequence>
<dbReference type="PANTHER" id="PTHR10039">
    <property type="entry name" value="AMELOGENIN"/>
    <property type="match status" value="1"/>
</dbReference>
<gene>
    <name evidence="3" type="ORF">LX32DRAFT_668228</name>
</gene>
<keyword evidence="1" id="KW-0677">Repeat</keyword>
<dbReference type="EMBL" id="MU843060">
    <property type="protein sequence ID" value="KAK2022097.1"/>
    <property type="molecule type" value="Genomic_DNA"/>
</dbReference>
<proteinExistence type="predicted"/>
<organism evidence="3 4">
    <name type="scientific">Colletotrichum zoysiae</name>
    <dbReference type="NCBI Taxonomy" id="1216348"/>
    <lineage>
        <taxon>Eukaryota</taxon>
        <taxon>Fungi</taxon>
        <taxon>Dikarya</taxon>
        <taxon>Ascomycota</taxon>
        <taxon>Pezizomycotina</taxon>
        <taxon>Sordariomycetes</taxon>
        <taxon>Hypocreomycetidae</taxon>
        <taxon>Glomerellales</taxon>
        <taxon>Glomerellaceae</taxon>
        <taxon>Colletotrichum</taxon>
        <taxon>Colletotrichum graminicola species complex</taxon>
    </lineage>
</organism>
<evidence type="ECO:0000313" key="4">
    <source>
        <dbReference type="Proteomes" id="UP001232148"/>
    </source>
</evidence>
<dbReference type="SUPFAM" id="SSF52540">
    <property type="entry name" value="P-loop containing nucleoside triphosphate hydrolases"/>
    <property type="match status" value="1"/>
</dbReference>
<dbReference type="Proteomes" id="UP001232148">
    <property type="component" value="Unassembled WGS sequence"/>
</dbReference>
<evidence type="ECO:0000256" key="1">
    <source>
        <dbReference type="ARBA" id="ARBA00022737"/>
    </source>
</evidence>
<reference evidence="3" key="1">
    <citation type="submission" date="2021-06" db="EMBL/GenBank/DDBJ databases">
        <title>Comparative genomics, transcriptomics and evolutionary studies reveal genomic signatures of adaptation to plant cell wall in hemibiotrophic fungi.</title>
        <authorList>
            <consortium name="DOE Joint Genome Institute"/>
            <person name="Baroncelli R."/>
            <person name="Diaz J.F."/>
            <person name="Benocci T."/>
            <person name="Peng M."/>
            <person name="Battaglia E."/>
            <person name="Haridas S."/>
            <person name="Andreopoulos W."/>
            <person name="Labutti K."/>
            <person name="Pangilinan J."/>
            <person name="Floch G.L."/>
            <person name="Makela M.R."/>
            <person name="Henrissat B."/>
            <person name="Grigoriev I.V."/>
            <person name="Crouch J.A."/>
            <person name="De Vries R.P."/>
            <person name="Sukno S.A."/>
            <person name="Thon M.R."/>
        </authorList>
    </citation>
    <scope>NUCLEOTIDE SEQUENCE</scope>
    <source>
        <strain evidence="3">MAFF235873</strain>
    </source>
</reference>
<feature type="domain" description="Nephrocystin 3-like N-terminal" evidence="2">
    <location>
        <begin position="89"/>
        <end position="271"/>
    </location>
</feature>
<dbReference type="InterPro" id="IPR056884">
    <property type="entry name" value="NPHP3-like_N"/>
</dbReference>
<accession>A0AAD9H5D5</accession>
<dbReference type="AlphaFoldDB" id="A0AAD9H5D5"/>
<evidence type="ECO:0000313" key="3">
    <source>
        <dbReference type="EMBL" id="KAK2022097.1"/>
    </source>
</evidence>
<dbReference type="PANTHER" id="PTHR10039:SF5">
    <property type="entry name" value="NACHT DOMAIN-CONTAINING PROTEIN"/>
    <property type="match status" value="1"/>
</dbReference>
<protein>
    <recommendedName>
        <fullName evidence="2">Nephrocystin 3-like N-terminal domain-containing protein</fullName>
    </recommendedName>
</protein>
<name>A0AAD9H5D5_9PEZI</name>
<keyword evidence="4" id="KW-1185">Reference proteome</keyword>
<dbReference type="Pfam" id="PF24883">
    <property type="entry name" value="NPHP3_N"/>
    <property type="match status" value="1"/>
</dbReference>